<reference evidence="4" key="1">
    <citation type="submission" date="2025-08" db="UniProtKB">
        <authorList>
            <consortium name="RefSeq"/>
        </authorList>
    </citation>
    <scope>IDENTIFICATION</scope>
    <source>
        <tissue evidence="4">Total insect</tissue>
    </source>
</reference>
<feature type="compositionally biased region" description="Low complexity" evidence="1">
    <location>
        <begin position="136"/>
        <end position="151"/>
    </location>
</feature>
<dbReference type="KEGG" id="tpal:117646309"/>
<dbReference type="InParanoid" id="A0A6P8Z0D3"/>
<dbReference type="Proteomes" id="UP000515158">
    <property type="component" value="Unplaced"/>
</dbReference>
<gene>
    <name evidence="4" type="primary">LOC117646309</name>
</gene>
<feature type="region of interest" description="Disordered" evidence="1">
    <location>
        <begin position="226"/>
        <end position="246"/>
    </location>
</feature>
<sequence length="663" mass="71149">MPMAGPMAGPSVSLTLPQMVDLALGSPEVGSVNFNILHSLLHVMIKQLELQQCAVEFRGPDSERIQAAMAGSASASAVPVAKLSDYRVRDRSLRRDREVARRAQQHDDSESSRTVGPLPRPRPRPRRRCPAFGLYSSASRSSSSGSDGPSAKVGKARSRKGCRRCSGVDEAEEVLRAAHSRKKRFSAHLLEVLTSSHRLERLERLERLSEDAASLQSSAQLDATKSGVCAEGTDVGPPSPKRRARLDKLQGRTEAVESRVSQGENRWPQFGGLCLAAVNADSLSALLLADDRLLLELRNKMAVLPPTAATAGHGAGSALAVVDVRGILNDLAQQGRSLGVLQSEQRQLAARLDGLDALASGLSRGIDQGLALADGRLQAMQVDLDSAATHLGTLFRDRDHKSSAIKGLQERVHTLEQLKADRWQLEAALAEKADRGLVSAKVSHTEFTAACTNIHNDLGQAKTKLTETETRLDSKLDRDELPAMAAELAERVEKLVSERPSEQLNLSKHSLGAASLLLLQQQQAQALQAEHFAAATKVRLIRNLTCISCDGPRAMRCDDWCPAVPTCESFPERRPTRPYMAGMPCQASPPPRGASGAGEGPAWAERPDAVRLVTRFCGGSHTVTPVGARVAVAHRERAHVVPLPLPSPPVAQPCTPATPASCG</sequence>
<evidence type="ECO:0000313" key="4">
    <source>
        <dbReference type="RefSeq" id="XP_034243061.1"/>
    </source>
</evidence>
<dbReference type="Pfam" id="PF16043">
    <property type="entry name" value="DUF4795"/>
    <property type="match status" value="1"/>
</dbReference>
<dbReference type="AlphaFoldDB" id="A0A6P8Z0D3"/>
<dbReference type="GeneID" id="117646309"/>
<dbReference type="PANTHER" id="PTHR46766">
    <property type="entry name" value="GLUTAMINE-RICH PROTEIN 2"/>
    <property type="match status" value="1"/>
</dbReference>
<dbReference type="RefSeq" id="XP_034243061.1">
    <property type="nucleotide sequence ID" value="XM_034387170.1"/>
</dbReference>
<evidence type="ECO:0000313" key="3">
    <source>
        <dbReference type="Proteomes" id="UP000515158"/>
    </source>
</evidence>
<protein>
    <submittedName>
        <fullName evidence="4">Uncharacterized protein LOC117646309</fullName>
    </submittedName>
</protein>
<evidence type="ECO:0000256" key="1">
    <source>
        <dbReference type="SAM" id="MobiDB-lite"/>
    </source>
</evidence>
<dbReference type="OrthoDB" id="5981048at2759"/>
<accession>A0A6P8Z0D3</accession>
<name>A0A6P8Z0D3_THRPL</name>
<evidence type="ECO:0000259" key="2">
    <source>
        <dbReference type="Pfam" id="PF16043"/>
    </source>
</evidence>
<proteinExistence type="predicted"/>
<feature type="region of interest" description="Disordered" evidence="1">
    <location>
        <begin position="92"/>
        <end position="164"/>
    </location>
</feature>
<feature type="domain" description="DUF4795" evidence="2">
    <location>
        <begin position="377"/>
        <end position="579"/>
    </location>
</feature>
<feature type="compositionally biased region" description="Basic and acidic residues" evidence="1">
    <location>
        <begin position="92"/>
        <end position="111"/>
    </location>
</feature>
<organism evidence="4">
    <name type="scientific">Thrips palmi</name>
    <name type="common">Melon thrips</name>
    <dbReference type="NCBI Taxonomy" id="161013"/>
    <lineage>
        <taxon>Eukaryota</taxon>
        <taxon>Metazoa</taxon>
        <taxon>Ecdysozoa</taxon>
        <taxon>Arthropoda</taxon>
        <taxon>Hexapoda</taxon>
        <taxon>Insecta</taxon>
        <taxon>Pterygota</taxon>
        <taxon>Neoptera</taxon>
        <taxon>Paraneoptera</taxon>
        <taxon>Thysanoptera</taxon>
        <taxon>Terebrantia</taxon>
        <taxon>Thripoidea</taxon>
        <taxon>Thripidae</taxon>
        <taxon>Thrips</taxon>
    </lineage>
</organism>
<keyword evidence="3" id="KW-1185">Reference proteome</keyword>
<dbReference type="PANTHER" id="PTHR46766:SF1">
    <property type="entry name" value="GLUTAMINE-RICH PROTEIN 2"/>
    <property type="match status" value="1"/>
</dbReference>
<feature type="compositionally biased region" description="Basic residues" evidence="1">
    <location>
        <begin position="154"/>
        <end position="163"/>
    </location>
</feature>
<dbReference type="InterPro" id="IPR032013">
    <property type="entry name" value="DUF4795"/>
</dbReference>